<protein>
    <submittedName>
        <fullName evidence="2">(African queen) hypothetical protein</fullName>
    </submittedName>
</protein>
<gene>
    <name evidence="2" type="ORF">DCHRY22_LOCUS5361</name>
</gene>
<sequence length="83" mass="8911">MTTDDTYNGSGVGRATLRLKHRPAPRSPAAAAFLRGPRIGRRRRAHTKLVMETDPRRMTSGRDDGAAAGEAIRVGVALGGRDE</sequence>
<organism evidence="2 3">
    <name type="scientific">Danaus chrysippus</name>
    <name type="common">African queen</name>
    <dbReference type="NCBI Taxonomy" id="151541"/>
    <lineage>
        <taxon>Eukaryota</taxon>
        <taxon>Metazoa</taxon>
        <taxon>Ecdysozoa</taxon>
        <taxon>Arthropoda</taxon>
        <taxon>Hexapoda</taxon>
        <taxon>Insecta</taxon>
        <taxon>Pterygota</taxon>
        <taxon>Neoptera</taxon>
        <taxon>Endopterygota</taxon>
        <taxon>Lepidoptera</taxon>
        <taxon>Glossata</taxon>
        <taxon>Ditrysia</taxon>
        <taxon>Papilionoidea</taxon>
        <taxon>Nymphalidae</taxon>
        <taxon>Danainae</taxon>
        <taxon>Danaini</taxon>
        <taxon>Danaina</taxon>
        <taxon>Danaus</taxon>
        <taxon>Anosia</taxon>
    </lineage>
</organism>
<dbReference type="EMBL" id="CAKASE010000050">
    <property type="protein sequence ID" value="CAG9564357.1"/>
    <property type="molecule type" value="Genomic_DNA"/>
</dbReference>
<evidence type="ECO:0000313" key="3">
    <source>
        <dbReference type="Proteomes" id="UP000789524"/>
    </source>
</evidence>
<keyword evidence="3" id="KW-1185">Reference proteome</keyword>
<dbReference type="Proteomes" id="UP000789524">
    <property type="component" value="Unassembled WGS sequence"/>
</dbReference>
<comment type="caution">
    <text evidence="2">The sequence shown here is derived from an EMBL/GenBank/DDBJ whole genome shotgun (WGS) entry which is preliminary data.</text>
</comment>
<dbReference type="AlphaFoldDB" id="A0A8J2QJF5"/>
<accession>A0A8J2QJF5</accession>
<evidence type="ECO:0000256" key="1">
    <source>
        <dbReference type="SAM" id="MobiDB-lite"/>
    </source>
</evidence>
<reference evidence="2" key="1">
    <citation type="submission" date="2021-09" db="EMBL/GenBank/DDBJ databases">
        <authorList>
            <person name="Martin H S."/>
        </authorList>
    </citation>
    <scope>NUCLEOTIDE SEQUENCE</scope>
</reference>
<proteinExistence type="predicted"/>
<feature type="region of interest" description="Disordered" evidence="1">
    <location>
        <begin position="1"/>
        <end position="28"/>
    </location>
</feature>
<evidence type="ECO:0000313" key="2">
    <source>
        <dbReference type="EMBL" id="CAG9564357.1"/>
    </source>
</evidence>
<name>A0A8J2QJF5_9NEOP</name>